<proteinExistence type="predicted"/>
<dbReference type="Proteomes" id="UP000017559">
    <property type="component" value="Unassembled WGS sequence"/>
</dbReference>
<name>V2XKI8_MONRO</name>
<gene>
    <name evidence="1" type="ORF">Moror_8308</name>
</gene>
<evidence type="ECO:0000313" key="1">
    <source>
        <dbReference type="EMBL" id="ESK94237.1"/>
    </source>
</evidence>
<organism evidence="1 2">
    <name type="scientific">Moniliophthora roreri (strain MCA 2997)</name>
    <name type="common">Cocoa frosty pod rot fungus</name>
    <name type="synonym">Crinipellis roreri</name>
    <dbReference type="NCBI Taxonomy" id="1381753"/>
    <lineage>
        <taxon>Eukaryota</taxon>
        <taxon>Fungi</taxon>
        <taxon>Dikarya</taxon>
        <taxon>Basidiomycota</taxon>
        <taxon>Agaricomycotina</taxon>
        <taxon>Agaricomycetes</taxon>
        <taxon>Agaricomycetidae</taxon>
        <taxon>Agaricales</taxon>
        <taxon>Marasmiineae</taxon>
        <taxon>Marasmiaceae</taxon>
        <taxon>Moniliophthora</taxon>
    </lineage>
</organism>
<accession>V2XKI8</accession>
<comment type="caution">
    <text evidence="1">The sequence shown here is derived from an EMBL/GenBank/DDBJ whole genome shotgun (WGS) entry which is preliminary data.</text>
</comment>
<dbReference type="KEGG" id="mrr:Moror_8308"/>
<dbReference type="EMBL" id="AWSO01000148">
    <property type="protein sequence ID" value="ESK94237.1"/>
    <property type="molecule type" value="Genomic_DNA"/>
</dbReference>
<evidence type="ECO:0000313" key="2">
    <source>
        <dbReference type="Proteomes" id="UP000017559"/>
    </source>
</evidence>
<reference evidence="1 2" key="1">
    <citation type="journal article" date="2014" name="BMC Genomics">
        <title>Genome and secretome analysis of the hemibiotrophic fungal pathogen, Moniliophthora roreri, which causes frosty pod rot disease of cacao: mechanisms of the biotrophic and necrotrophic phases.</title>
        <authorList>
            <person name="Meinhardt L.W."/>
            <person name="Costa G.G.L."/>
            <person name="Thomazella D.P.T."/>
            <person name="Teixeira P.J.P.L."/>
            <person name="Carazzolle M.F."/>
            <person name="Schuster S.C."/>
            <person name="Carlson J.E."/>
            <person name="Guiltinan M.J."/>
            <person name="Mieczkowski P."/>
            <person name="Farmer A."/>
            <person name="Ramaraj T."/>
            <person name="Crozier J."/>
            <person name="Davis R.E."/>
            <person name="Shao J."/>
            <person name="Melnick R.L."/>
            <person name="Pereira G.A.G."/>
            <person name="Bailey B.A."/>
        </authorList>
    </citation>
    <scope>NUCLEOTIDE SEQUENCE [LARGE SCALE GENOMIC DNA]</scope>
    <source>
        <strain evidence="1 2">MCA 2997</strain>
    </source>
</reference>
<protein>
    <submittedName>
        <fullName evidence="1">Uncharacterized protein</fullName>
    </submittedName>
</protein>
<sequence>MIANSGPTSVALLWVKYFRAVSCSREATVNWTAKQRFEHKAEVPLWFGLRIFLSEGMPFSVGFYNCRVEILNEGWPSRELAKQSSLCA</sequence>
<dbReference type="AlphaFoldDB" id="V2XKI8"/>
<dbReference type="HOGENOM" id="CLU_2469607_0_0_1"/>
<keyword evidence="2" id="KW-1185">Reference proteome</keyword>